<gene>
    <name evidence="2" type="ORF">FSB76_29880</name>
</gene>
<dbReference type="KEGG" id="mgk:FSB76_29880"/>
<keyword evidence="3" id="KW-1185">Reference proteome</keyword>
<evidence type="ECO:0000313" key="3">
    <source>
        <dbReference type="Proteomes" id="UP000321362"/>
    </source>
</evidence>
<proteinExistence type="predicted"/>
<keyword evidence="1" id="KW-1133">Transmembrane helix</keyword>
<feature type="transmembrane region" description="Helical" evidence="1">
    <location>
        <begin position="49"/>
        <end position="68"/>
    </location>
</feature>
<dbReference type="EMBL" id="CP042437">
    <property type="protein sequence ID" value="QEC79961.1"/>
    <property type="molecule type" value="Genomic_DNA"/>
</dbReference>
<name>A0A5B8W8E2_9SPHI</name>
<accession>A0A5B8W8E2</accession>
<dbReference type="Proteomes" id="UP000321362">
    <property type="component" value="Chromosome"/>
</dbReference>
<dbReference type="RefSeq" id="WP_147060055.1">
    <property type="nucleotide sequence ID" value="NZ_CP042437.1"/>
</dbReference>
<keyword evidence="1" id="KW-0472">Membrane</keyword>
<feature type="transmembrane region" description="Helical" evidence="1">
    <location>
        <begin position="88"/>
        <end position="113"/>
    </location>
</feature>
<protein>
    <submittedName>
        <fullName evidence="2">Uncharacterized protein</fullName>
    </submittedName>
</protein>
<sequence>MKIPKQIPTITAKKKTDNLHYRIVTALMIVFVLYDIFIKPKTIGHDCRYSLFVLALPTLTGVIVLGIYRRAFLLDAYRGGKGFLSKLFVVGFYLVQGLLFSYLSFGFVADVAWDYLNKQKAANNPTEKIYCKVTQFWTGKKPKVYFEFENNIEALDIGYSNPYRYDKVKPSDYKIEITLSKGLWGYYIVKSWDVIKR</sequence>
<evidence type="ECO:0000313" key="2">
    <source>
        <dbReference type="EMBL" id="QEC79961.1"/>
    </source>
</evidence>
<reference evidence="2 3" key="1">
    <citation type="journal article" date="2013" name="J. Microbiol.">
        <title>Mucilaginibacter ginsenosidivorax sp. nov., with ginsenoside converting activity isolated from sediment.</title>
        <authorList>
            <person name="Kim J.K."/>
            <person name="Choi T.E."/>
            <person name="Liu Q.M."/>
            <person name="Park H.Y."/>
            <person name="Yi T.H."/>
            <person name="Yoon M.H."/>
            <person name="Kim S.C."/>
            <person name="Im W.T."/>
        </authorList>
    </citation>
    <scope>NUCLEOTIDE SEQUENCE [LARGE SCALE GENOMIC DNA]</scope>
    <source>
        <strain evidence="2 3">KHI28</strain>
    </source>
</reference>
<organism evidence="2 3">
    <name type="scientific">Mucilaginibacter ginsenosidivorax</name>
    <dbReference type="NCBI Taxonomy" id="862126"/>
    <lineage>
        <taxon>Bacteria</taxon>
        <taxon>Pseudomonadati</taxon>
        <taxon>Bacteroidota</taxon>
        <taxon>Sphingobacteriia</taxon>
        <taxon>Sphingobacteriales</taxon>
        <taxon>Sphingobacteriaceae</taxon>
        <taxon>Mucilaginibacter</taxon>
    </lineage>
</organism>
<feature type="transmembrane region" description="Helical" evidence="1">
    <location>
        <begin position="19"/>
        <end position="37"/>
    </location>
</feature>
<dbReference type="AlphaFoldDB" id="A0A5B8W8E2"/>
<evidence type="ECO:0000256" key="1">
    <source>
        <dbReference type="SAM" id="Phobius"/>
    </source>
</evidence>
<keyword evidence="1" id="KW-0812">Transmembrane</keyword>